<dbReference type="EMBL" id="LAZR01030035">
    <property type="protein sequence ID" value="KKL57815.1"/>
    <property type="molecule type" value="Genomic_DNA"/>
</dbReference>
<proteinExistence type="predicted"/>
<comment type="caution">
    <text evidence="1">The sequence shown here is derived from an EMBL/GenBank/DDBJ whole genome shotgun (WGS) entry which is preliminary data.</text>
</comment>
<sequence length="36" mass="4064">KKVIIEKIKKNSALGGAHFLFKESGFSKESRTLNEK</sequence>
<accession>A0A0F9FKP0</accession>
<evidence type="ECO:0000313" key="1">
    <source>
        <dbReference type="EMBL" id="KKL57815.1"/>
    </source>
</evidence>
<dbReference type="AlphaFoldDB" id="A0A0F9FKP0"/>
<feature type="non-terminal residue" evidence="1">
    <location>
        <position position="1"/>
    </location>
</feature>
<reference evidence="1" key="1">
    <citation type="journal article" date="2015" name="Nature">
        <title>Complex archaea that bridge the gap between prokaryotes and eukaryotes.</title>
        <authorList>
            <person name="Spang A."/>
            <person name="Saw J.H."/>
            <person name="Jorgensen S.L."/>
            <person name="Zaremba-Niedzwiedzka K."/>
            <person name="Martijn J."/>
            <person name="Lind A.E."/>
            <person name="van Eijk R."/>
            <person name="Schleper C."/>
            <person name="Guy L."/>
            <person name="Ettema T.J."/>
        </authorList>
    </citation>
    <scope>NUCLEOTIDE SEQUENCE</scope>
</reference>
<name>A0A0F9FKP0_9ZZZZ</name>
<organism evidence="1">
    <name type="scientific">marine sediment metagenome</name>
    <dbReference type="NCBI Taxonomy" id="412755"/>
    <lineage>
        <taxon>unclassified sequences</taxon>
        <taxon>metagenomes</taxon>
        <taxon>ecological metagenomes</taxon>
    </lineage>
</organism>
<gene>
    <name evidence="1" type="ORF">LCGC14_2231660</name>
</gene>
<protein>
    <submittedName>
        <fullName evidence="1">Uncharacterized protein</fullName>
    </submittedName>
</protein>